<proteinExistence type="predicted"/>
<evidence type="ECO:0000313" key="1">
    <source>
        <dbReference type="EMBL" id="SEB62536.1"/>
    </source>
</evidence>
<sequence length="306" mass="33703">MTPAGVAIPPSLRLRGVNINPSFFSGVAADEVWSEFWRRWDYETWIRPMIDDAASIGANAIRVFGNTAVVSSGAITLDEYLRRWKQVLDHATGAGMYILPCGGDLSHWGPDTTRSAAERIYRAWARELRRYPRVIGIDVTNEANDQSRTRTTLGYDQPEPWLDTVHRLGDIARSASGKPVTHSRSVRSKFEWRSGSVATDALSDFLSIHCYYAPAPEDPDVLRTTPWGAGKDVVIGEFGTDAGAPRAVWEERFAAVARLTTGSPTRVGSFLWPTYDATPDASAPFHSPGAPRPAVATAFRTLPLDR</sequence>
<dbReference type="InterPro" id="IPR017853">
    <property type="entry name" value="GH"/>
</dbReference>
<dbReference type="SUPFAM" id="SSF51445">
    <property type="entry name" value="(Trans)glycosidases"/>
    <property type="match status" value="1"/>
</dbReference>
<keyword evidence="2" id="KW-1185">Reference proteome</keyword>
<organism evidence="1 2">
    <name type="scientific">Tsukamurella tyrosinosolvens</name>
    <dbReference type="NCBI Taxonomy" id="57704"/>
    <lineage>
        <taxon>Bacteria</taxon>
        <taxon>Bacillati</taxon>
        <taxon>Actinomycetota</taxon>
        <taxon>Actinomycetes</taxon>
        <taxon>Mycobacteriales</taxon>
        <taxon>Tsukamurellaceae</taxon>
        <taxon>Tsukamurella</taxon>
    </lineage>
</organism>
<name>A0A1H4KWD7_TSUTY</name>
<accession>A0A1H4KWD7</accession>
<evidence type="ECO:0000313" key="2">
    <source>
        <dbReference type="Proteomes" id="UP000182241"/>
    </source>
</evidence>
<dbReference type="EMBL" id="FNSA01000003">
    <property type="protein sequence ID" value="SEB62536.1"/>
    <property type="molecule type" value="Genomic_DNA"/>
</dbReference>
<dbReference type="RefSeq" id="WP_139286016.1">
    <property type="nucleotide sequence ID" value="NZ_CBDRGN010000005.1"/>
</dbReference>
<dbReference type="STRING" id="57704.SAMN04489793_0361"/>
<reference evidence="2" key="1">
    <citation type="submission" date="2016-10" db="EMBL/GenBank/DDBJ databases">
        <authorList>
            <person name="Varghese N."/>
            <person name="Submissions S."/>
        </authorList>
    </citation>
    <scope>NUCLEOTIDE SEQUENCE [LARGE SCALE GENOMIC DNA]</scope>
    <source>
        <strain evidence="2">DSM 44234</strain>
    </source>
</reference>
<dbReference type="Gene3D" id="3.20.20.80">
    <property type="entry name" value="Glycosidases"/>
    <property type="match status" value="1"/>
</dbReference>
<gene>
    <name evidence="1" type="ORF">SAMN04489793_0361</name>
</gene>
<protein>
    <recommendedName>
        <fullName evidence="3">Cellulase (Glycosyl hydrolase family 5)</fullName>
    </recommendedName>
</protein>
<dbReference type="AlphaFoldDB" id="A0A1H4KWD7"/>
<dbReference type="OrthoDB" id="4744871at2"/>
<dbReference type="Proteomes" id="UP000182241">
    <property type="component" value="Unassembled WGS sequence"/>
</dbReference>
<evidence type="ECO:0008006" key="3">
    <source>
        <dbReference type="Google" id="ProtNLM"/>
    </source>
</evidence>